<organism evidence="8 9">
    <name type="scientific">Talaromyces rugulosus</name>
    <name type="common">Penicillium rugulosum</name>
    <dbReference type="NCBI Taxonomy" id="121627"/>
    <lineage>
        <taxon>Eukaryota</taxon>
        <taxon>Fungi</taxon>
        <taxon>Dikarya</taxon>
        <taxon>Ascomycota</taxon>
        <taxon>Pezizomycotina</taxon>
        <taxon>Eurotiomycetes</taxon>
        <taxon>Eurotiomycetidae</taxon>
        <taxon>Eurotiales</taxon>
        <taxon>Trichocomaceae</taxon>
        <taxon>Talaromyces</taxon>
        <taxon>Talaromyces sect. Islandici</taxon>
    </lineage>
</organism>
<feature type="domain" description="Zn(2)-C6 fungal-type" evidence="7">
    <location>
        <begin position="29"/>
        <end position="64"/>
    </location>
</feature>
<sequence length="366" mass="40949">MGSQVLREFGPDAEIPCRTVAKTRRTAKACLQCRSRKQKCGGQSIHNRRRSCSRCLHLGFTCSFLTQPYDNDTNYTAYSPETAEAVEKLRTGFDEHETRLRYLESLINDFKDNTDPTQETPSVSNIQSNHSVSEGPQGTQELLDSYSGNQHIIDPIGGPAEITADRVALRTVNLDAPITTLRHLHPYGTNSDIGNSMVDPVSCGFIHMGEAQEACDVFFANCHRWGPVLCPRSQRSAEVVRKENPVLFTSICAVGFRFMGEPRRDVYKHIVALLDAMLSRLLLQPTSADVKLDHIKALLLYIQWMPLDSSQYGASSSRYNDISSWSMLGLAIRYALLMGMHQSAVVPFSNQGHQVVTQEDILRLRV</sequence>
<dbReference type="OrthoDB" id="4221831at2759"/>
<evidence type="ECO:0000256" key="4">
    <source>
        <dbReference type="ARBA" id="ARBA00023163"/>
    </source>
</evidence>
<proteinExistence type="predicted"/>
<keyword evidence="4" id="KW-0804">Transcription</keyword>
<protein>
    <recommendedName>
        <fullName evidence="7">Zn(2)-C6 fungal-type domain-containing protein</fullName>
    </recommendedName>
</protein>
<dbReference type="GO" id="GO:0000976">
    <property type="term" value="F:transcription cis-regulatory region binding"/>
    <property type="evidence" value="ECO:0007669"/>
    <property type="project" value="TreeGrafter"/>
</dbReference>
<evidence type="ECO:0000256" key="1">
    <source>
        <dbReference type="ARBA" id="ARBA00004123"/>
    </source>
</evidence>
<evidence type="ECO:0000256" key="5">
    <source>
        <dbReference type="ARBA" id="ARBA00023242"/>
    </source>
</evidence>
<dbReference type="Pfam" id="PF00172">
    <property type="entry name" value="Zn_clus"/>
    <property type="match status" value="1"/>
</dbReference>
<evidence type="ECO:0000256" key="6">
    <source>
        <dbReference type="SAM" id="MobiDB-lite"/>
    </source>
</evidence>
<keyword evidence="2" id="KW-0805">Transcription regulation</keyword>
<dbReference type="InterPro" id="IPR036864">
    <property type="entry name" value="Zn2-C6_fun-type_DNA-bd_sf"/>
</dbReference>
<dbReference type="AlphaFoldDB" id="A0A7H8QGE1"/>
<feature type="region of interest" description="Disordered" evidence="6">
    <location>
        <begin position="111"/>
        <end position="141"/>
    </location>
</feature>
<dbReference type="PANTHER" id="PTHR31845:SF17">
    <property type="entry name" value="ZN(II)2CYS6 TRANSCRIPTION FACTOR (EUROFUNG)"/>
    <property type="match status" value="1"/>
</dbReference>
<dbReference type="KEGG" id="trg:TRUGW13939_00020"/>
<keyword evidence="5" id="KW-0539">Nucleus</keyword>
<dbReference type="InterPro" id="IPR001138">
    <property type="entry name" value="Zn2Cys6_DnaBD"/>
</dbReference>
<accession>A0A7H8QGE1</accession>
<keyword evidence="3" id="KW-0238">DNA-binding</keyword>
<evidence type="ECO:0000256" key="3">
    <source>
        <dbReference type="ARBA" id="ARBA00023125"/>
    </source>
</evidence>
<dbReference type="GeneID" id="55987537"/>
<dbReference type="CDD" id="cd00067">
    <property type="entry name" value="GAL4"/>
    <property type="match status" value="1"/>
</dbReference>
<dbReference type="Proteomes" id="UP000509510">
    <property type="component" value="Chromosome I"/>
</dbReference>
<dbReference type="GO" id="GO:0008270">
    <property type="term" value="F:zinc ion binding"/>
    <property type="evidence" value="ECO:0007669"/>
    <property type="project" value="InterPro"/>
</dbReference>
<dbReference type="PANTHER" id="PTHR31845">
    <property type="entry name" value="FINGER DOMAIN PROTEIN, PUTATIVE-RELATED"/>
    <property type="match status" value="1"/>
</dbReference>
<dbReference type="InterPro" id="IPR051089">
    <property type="entry name" value="prtT"/>
</dbReference>
<dbReference type="GO" id="GO:0000981">
    <property type="term" value="F:DNA-binding transcription factor activity, RNA polymerase II-specific"/>
    <property type="evidence" value="ECO:0007669"/>
    <property type="project" value="InterPro"/>
</dbReference>
<dbReference type="SUPFAM" id="SSF57701">
    <property type="entry name" value="Zn2/Cys6 DNA-binding domain"/>
    <property type="match status" value="1"/>
</dbReference>
<evidence type="ECO:0000313" key="9">
    <source>
        <dbReference type="Proteomes" id="UP000509510"/>
    </source>
</evidence>
<evidence type="ECO:0000259" key="7">
    <source>
        <dbReference type="PROSITE" id="PS50048"/>
    </source>
</evidence>
<reference evidence="9" key="1">
    <citation type="submission" date="2020-06" db="EMBL/GenBank/DDBJ databases">
        <title>A chromosome-scale genome assembly of Talaromyces rugulosus W13939.</title>
        <authorList>
            <person name="Wang B."/>
            <person name="Guo L."/>
            <person name="Ye K."/>
            <person name="Wang L."/>
        </authorList>
    </citation>
    <scope>NUCLEOTIDE SEQUENCE [LARGE SCALE GENOMIC DNA]</scope>
    <source>
        <strain evidence="9">W13939</strain>
    </source>
</reference>
<dbReference type="PROSITE" id="PS50048">
    <property type="entry name" value="ZN2_CY6_FUNGAL_2"/>
    <property type="match status" value="1"/>
</dbReference>
<evidence type="ECO:0000313" key="8">
    <source>
        <dbReference type="EMBL" id="QKX52949.1"/>
    </source>
</evidence>
<feature type="compositionally biased region" description="Polar residues" evidence="6">
    <location>
        <begin position="115"/>
        <end position="141"/>
    </location>
</feature>
<dbReference type="PROSITE" id="PS00463">
    <property type="entry name" value="ZN2_CY6_FUNGAL_1"/>
    <property type="match status" value="1"/>
</dbReference>
<comment type="subcellular location">
    <subcellularLocation>
        <location evidence="1">Nucleus</location>
    </subcellularLocation>
</comment>
<dbReference type="EMBL" id="CP055898">
    <property type="protein sequence ID" value="QKX52949.1"/>
    <property type="molecule type" value="Genomic_DNA"/>
</dbReference>
<dbReference type="SMART" id="SM00066">
    <property type="entry name" value="GAL4"/>
    <property type="match status" value="1"/>
</dbReference>
<dbReference type="Gene3D" id="4.10.240.10">
    <property type="entry name" value="Zn(2)-C6 fungal-type DNA-binding domain"/>
    <property type="match status" value="1"/>
</dbReference>
<gene>
    <name evidence="8" type="ORF">TRUGW13939_00020</name>
</gene>
<dbReference type="CDD" id="cd12148">
    <property type="entry name" value="fungal_TF_MHR"/>
    <property type="match status" value="1"/>
</dbReference>
<name>A0A7H8QGE1_TALRU</name>
<dbReference type="GO" id="GO:0005634">
    <property type="term" value="C:nucleus"/>
    <property type="evidence" value="ECO:0007669"/>
    <property type="project" value="UniProtKB-SubCell"/>
</dbReference>
<dbReference type="RefSeq" id="XP_035339128.1">
    <property type="nucleotide sequence ID" value="XM_035483235.1"/>
</dbReference>
<keyword evidence="9" id="KW-1185">Reference proteome</keyword>
<evidence type="ECO:0000256" key="2">
    <source>
        <dbReference type="ARBA" id="ARBA00023015"/>
    </source>
</evidence>